<organism evidence="2 3">
    <name type="scientific">Takifugu flavidus</name>
    <name type="common">sansaifugu</name>
    <dbReference type="NCBI Taxonomy" id="433684"/>
    <lineage>
        <taxon>Eukaryota</taxon>
        <taxon>Metazoa</taxon>
        <taxon>Chordata</taxon>
        <taxon>Craniata</taxon>
        <taxon>Vertebrata</taxon>
        <taxon>Euteleostomi</taxon>
        <taxon>Actinopterygii</taxon>
        <taxon>Neopterygii</taxon>
        <taxon>Teleostei</taxon>
        <taxon>Neoteleostei</taxon>
        <taxon>Acanthomorphata</taxon>
        <taxon>Eupercaria</taxon>
        <taxon>Tetraodontiformes</taxon>
        <taxon>Tetradontoidea</taxon>
        <taxon>Tetraodontidae</taxon>
        <taxon>Takifugu</taxon>
    </lineage>
</organism>
<protein>
    <submittedName>
        <fullName evidence="2">Uncharacterized protein</fullName>
    </submittedName>
</protein>
<dbReference type="Proteomes" id="UP000324091">
    <property type="component" value="Chromosome 10"/>
</dbReference>
<name>A0A5C6PJV1_9TELE</name>
<feature type="region of interest" description="Disordered" evidence="1">
    <location>
        <begin position="206"/>
        <end position="256"/>
    </location>
</feature>
<reference evidence="2 3" key="1">
    <citation type="submission" date="2019-04" db="EMBL/GenBank/DDBJ databases">
        <title>Chromosome genome assembly for Takifugu flavidus.</title>
        <authorList>
            <person name="Xiao S."/>
        </authorList>
    </citation>
    <scope>NUCLEOTIDE SEQUENCE [LARGE SCALE GENOMIC DNA]</scope>
    <source>
        <strain evidence="2">HTHZ2018</strain>
        <tissue evidence="2">Muscle</tissue>
    </source>
</reference>
<evidence type="ECO:0000313" key="3">
    <source>
        <dbReference type="Proteomes" id="UP000324091"/>
    </source>
</evidence>
<keyword evidence="3" id="KW-1185">Reference proteome</keyword>
<dbReference type="EMBL" id="RHFK02000002">
    <property type="protein sequence ID" value="TWW80024.1"/>
    <property type="molecule type" value="Genomic_DNA"/>
</dbReference>
<feature type="region of interest" description="Disordered" evidence="1">
    <location>
        <begin position="104"/>
        <end position="191"/>
    </location>
</feature>
<evidence type="ECO:0000256" key="1">
    <source>
        <dbReference type="SAM" id="MobiDB-lite"/>
    </source>
</evidence>
<proteinExistence type="predicted"/>
<dbReference type="AlphaFoldDB" id="A0A5C6PJV1"/>
<evidence type="ECO:0000313" key="2">
    <source>
        <dbReference type="EMBL" id="TWW80024.1"/>
    </source>
</evidence>
<comment type="caution">
    <text evidence="2">The sequence shown here is derived from an EMBL/GenBank/DDBJ whole genome shotgun (WGS) entry which is preliminary data.</text>
</comment>
<feature type="compositionally biased region" description="Polar residues" evidence="1">
    <location>
        <begin position="159"/>
        <end position="171"/>
    </location>
</feature>
<feature type="compositionally biased region" description="Polar residues" evidence="1">
    <location>
        <begin position="137"/>
        <end position="152"/>
    </location>
</feature>
<accession>A0A5C6PJV1</accession>
<sequence>MNSVTTVTLHPHLREEEVLVVENAIRLAIDSIINVLYGVNSARTNEFQRILGDRDKEIQRLNCRLRELEHEHHAPRQPVCTCRVLQKADCSRFIVSQVSADQQPAQLSRYDPSSSDPDPKQECEDSNTATLFERPSLQISLQSNESSVQLSPSRRGLRQSGTPHSTESFSMSDAAVNVPTSPSSSAVKEEPCEIDKVFIQWEISQQESEHHQEDGDTQETPTETQLLDPRDRRNIRNKAHAPPDGHPFPQRQHLRMKKKSVPMSELSEEAQRLKRAAWRAASRRYYARKIARQQANSARLGTFSQVKDFRSSQVERRTLMQELPNDRQMLQRAAPTTYCTSNITHHQTEPTQAGHLPQDAEWLEGPLETNGRGSHDISGGIMCS</sequence>
<gene>
    <name evidence="2" type="ORF">D4764_10G0010540</name>
</gene>